<organism evidence="1">
    <name type="scientific">marine metagenome</name>
    <dbReference type="NCBI Taxonomy" id="408172"/>
    <lineage>
        <taxon>unclassified sequences</taxon>
        <taxon>metagenomes</taxon>
        <taxon>ecological metagenomes</taxon>
    </lineage>
</organism>
<evidence type="ECO:0000313" key="1">
    <source>
        <dbReference type="EMBL" id="SUZ92160.1"/>
    </source>
</evidence>
<dbReference type="AlphaFoldDB" id="A0A381RJZ6"/>
<protein>
    <submittedName>
        <fullName evidence="1">Uncharacterized protein</fullName>
    </submittedName>
</protein>
<name>A0A381RJZ6_9ZZZZ</name>
<sequence>VLVMNINVNHKLEIKPIQIIAINNKIQGLVFFEKLIFFKDIVGILLTIKKPIILKLHKFRYSF</sequence>
<accession>A0A381RJZ6</accession>
<reference evidence="1" key="1">
    <citation type="submission" date="2018-05" db="EMBL/GenBank/DDBJ databases">
        <authorList>
            <person name="Lanie J.A."/>
            <person name="Ng W.-L."/>
            <person name="Kazmierczak K.M."/>
            <person name="Andrzejewski T.M."/>
            <person name="Davidsen T.M."/>
            <person name="Wayne K.J."/>
            <person name="Tettelin H."/>
            <person name="Glass J.I."/>
            <person name="Rusch D."/>
            <person name="Podicherti R."/>
            <person name="Tsui H.-C.T."/>
            <person name="Winkler M.E."/>
        </authorList>
    </citation>
    <scope>NUCLEOTIDE SEQUENCE</scope>
</reference>
<feature type="non-terminal residue" evidence="1">
    <location>
        <position position="1"/>
    </location>
</feature>
<dbReference type="EMBL" id="UINC01002036">
    <property type="protein sequence ID" value="SUZ92160.1"/>
    <property type="molecule type" value="Genomic_DNA"/>
</dbReference>
<gene>
    <name evidence="1" type="ORF">METZ01_LOCUS45014</name>
</gene>
<proteinExistence type="predicted"/>